<organism evidence="1 2">
    <name type="scientific">Cereibacter sphaeroides</name>
    <name type="common">Rhodobacter sphaeroides</name>
    <dbReference type="NCBI Taxonomy" id="1063"/>
    <lineage>
        <taxon>Bacteria</taxon>
        <taxon>Pseudomonadati</taxon>
        <taxon>Pseudomonadota</taxon>
        <taxon>Alphaproteobacteria</taxon>
        <taxon>Rhodobacterales</taxon>
        <taxon>Paracoccaceae</taxon>
        <taxon>Cereibacter</taxon>
    </lineage>
</organism>
<dbReference type="SUPFAM" id="SSF53335">
    <property type="entry name" value="S-adenosyl-L-methionine-dependent methyltransferases"/>
    <property type="match status" value="1"/>
</dbReference>
<evidence type="ECO:0000313" key="1">
    <source>
        <dbReference type="EMBL" id="PZR01018.1"/>
    </source>
</evidence>
<dbReference type="Gene3D" id="3.40.50.150">
    <property type="entry name" value="Vaccinia Virus protein VP39"/>
    <property type="match status" value="1"/>
</dbReference>
<name>A0A2W5TXT7_CERSP</name>
<dbReference type="InterPro" id="IPR029063">
    <property type="entry name" value="SAM-dependent_MTases_sf"/>
</dbReference>
<proteinExistence type="predicted"/>
<dbReference type="AlphaFoldDB" id="A0A2W5TXT7"/>
<reference evidence="1 2" key="1">
    <citation type="submission" date="2017-08" db="EMBL/GenBank/DDBJ databases">
        <title>Infants hospitalized years apart are colonized by the same room-sourced microbial strains.</title>
        <authorList>
            <person name="Brooks B."/>
            <person name="Olm M.R."/>
            <person name="Firek B.A."/>
            <person name="Baker R."/>
            <person name="Thomas B.C."/>
            <person name="Morowitz M.J."/>
            <person name="Banfield J.F."/>
        </authorList>
    </citation>
    <scope>NUCLEOTIDE SEQUENCE [LARGE SCALE GENOMIC DNA]</scope>
    <source>
        <strain evidence="1">S2_003_000_R2_11</strain>
    </source>
</reference>
<accession>A0A2W5TXT7</accession>
<gene>
    <name evidence="1" type="ORF">DI533_05650</name>
</gene>
<sequence length="233" mass="26744">MKPSDRTGRGQVNLTDLADRYGSDKGSIKHRYSELYQMLFLPYRKRAVKFLEMGLMIGGPELGASADRETSDAPSVRMWLEYFPKGHIYGLDVSDFSWFQDPRFIFIRCDMDARENIATAASGLPALDIVIDDASHASHHQQFGFLELFPKLESGGLYVIEDLRWQPETYERAGFTKTAPLFRGYSEKGVFQHRDQALEAEFNALRADISGCFLFQVRYDKTRRDQVAVIHKR</sequence>
<dbReference type="Proteomes" id="UP000248975">
    <property type="component" value="Unassembled WGS sequence"/>
</dbReference>
<evidence type="ECO:0008006" key="3">
    <source>
        <dbReference type="Google" id="ProtNLM"/>
    </source>
</evidence>
<evidence type="ECO:0000313" key="2">
    <source>
        <dbReference type="Proteomes" id="UP000248975"/>
    </source>
</evidence>
<dbReference type="EMBL" id="QFQS01000001">
    <property type="protein sequence ID" value="PZR01018.1"/>
    <property type="molecule type" value="Genomic_DNA"/>
</dbReference>
<protein>
    <recommendedName>
        <fullName evidence="3">Class I SAM-dependent methyltransferase</fullName>
    </recommendedName>
</protein>
<comment type="caution">
    <text evidence="1">The sequence shown here is derived from an EMBL/GenBank/DDBJ whole genome shotgun (WGS) entry which is preliminary data.</text>
</comment>